<comment type="subcellular location">
    <subcellularLocation>
        <location evidence="2 9">Nucleus</location>
    </subcellularLocation>
</comment>
<dbReference type="GO" id="GO:0071014">
    <property type="term" value="C:post-mRNA release spliceosomal complex"/>
    <property type="evidence" value="ECO:0007669"/>
    <property type="project" value="TreeGrafter"/>
</dbReference>
<feature type="compositionally biased region" description="Low complexity" evidence="10">
    <location>
        <begin position="18"/>
        <end position="35"/>
    </location>
</feature>
<feature type="compositionally biased region" description="Basic and acidic residues" evidence="10">
    <location>
        <begin position="139"/>
        <end position="149"/>
    </location>
</feature>
<evidence type="ECO:0000256" key="3">
    <source>
        <dbReference type="ARBA" id="ARBA00010028"/>
    </source>
</evidence>
<comment type="similarity">
    <text evidence="3 9">Belongs to the SYF2 family.</text>
</comment>
<dbReference type="GO" id="GO:0000398">
    <property type="term" value="P:mRNA splicing, via spliceosome"/>
    <property type="evidence" value="ECO:0007669"/>
    <property type="project" value="UniProtKB-UniRule"/>
</dbReference>
<dbReference type="GeneID" id="37028954"/>
<feature type="compositionally biased region" description="Basic and acidic residues" evidence="10">
    <location>
        <begin position="211"/>
        <end position="222"/>
    </location>
</feature>
<feature type="region of interest" description="Disordered" evidence="10">
    <location>
        <begin position="1"/>
        <end position="149"/>
    </location>
</feature>
<evidence type="ECO:0000256" key="2">
    <source>
        <dbReference type="ARBA" id="ARBA00004123"/>
    </source>
</evidence>
<comment type="subunit">
    <text evidence="9">May be part of a spliceosome complex.</text>
</comment>
<evidence type="ECO:0000256" key="8">
    <source>
        <dbReference type="ARBA" id="ARBA00023242"/>
    </source>
</evidence>
<evidence type="ECO:0000256" key="9">
    <source>
        <dbReference type="RuleBase" id="RU367148"/>
    </source>
</evidence>
<reference evidence="11 12" key="1">
    <citation type="journal article" date="2018" name="Mol. Biol. Evol.">
        <title>Broad Genomic Sampling Reveals a Smut Pathogenic Ancestry of the Fungal Clade Ustilaginomycotina.</title>
        <authorList>
            <person name="Kijpornyongpan T."/>
            <person name="Mondo S.J."/>
            <person name="Barry K."/>
            <person name="Sandor L."/>
            <person name="Lee J."/>
            <person name="Lipzen A."/>
            <person name="Pangilinan J."/>
            <person name="LaButti K."/>
            <person name="Hainaut M."/>
            <person name="Henrissat B."/>
            <person name="Grigoriev I.V."/>
            <person name="Spatafora J.W."/>
            <person name="Aime M.C."/>
        </authorList>
    </citation>
    <scope>NUCLEOTIDE SEQUENCE [LARGE SCALE GENOMIC DNA]</scope>
    <source>
        <strain evidence="11 12">MCA 5214</strain>
    </source>
</reference>
<gene>
    <name evidence="11" type="ORF">BDZ90DRAFT_234746</name>
</gene>
<feature type="region of interest" description="Disordered" evidence="10">
    <location>
        <begin position="201"/>
        <end position="294"/>
    </location>
</feature>
<feature type="compositionally biased region" description="Basic and acidic residues" evidence="10">
    <location>
        <begin position="39"/>
        <end position="67"/>
    </location>
</feature>
<feature type="compositionally biased region" description="Low complexity" evidence="10">
    <location>
        <begin position="238"/>
        <end position="255"/>
    </location>
</feature>
<evidence type="ECO:0000256" key="1">
    <source>
        <dbReference type="ARBA" id="ARBA00003777"/>
    </source>
</evidence>
<dbReference type="GO" id="GO:0071013">
    <property type="term" value="C:catalytic step 2 spliceosome"/>
    <property type="evidence" value="ECO:0007669"/>
    <property type="project" value="TreeGrafter"/>
</dbReference>
<dbReference type="STRING" id="1569628.A0A316UHM5"/>
<evidence type="ECO:0000313" key="11">
    <source>
        <dbReference type="EMBL" id="PWN24796.1"/>
    </source>
</evidence>
<sequence length="327" mass="35629">MPPRKTRAAKKVDKQDAAETSEAAASSLPPAAASSVKGKAKEQDDADEVEQHAEQHDGDEEQGHGEPVDAPAASSSSTSTTTMEDRKARLLSLKQRLSASSQANRKDLVLDKAPAHAPGSSTRKNPGKAHKLAKAAATLDKRDAEESGKDWERVRNWGYSMEDQERWEEKLREKEEKRDKGLIDANGLAARSYARGVEGMKPDLKAYQAESRGKEKGRDARGAEGSSALVVRDAATGAVVPSSASSPSGSLSYGSHRPSDNAVDRVIGHLNMEADARSKRSRKRPAGEDEGEVTYINEKNAHFNRKINRFFDEHTTEIRENFERGTA</sequence>
<evidence type="ECO:0000256" key="6">
    <source>
        <dbReference type="ARBA" id="ARBA00022728"/>
    </source>
</evidence>
<dbReference type="PANTHER" id="PTHR13264:SF5">
    <property type="entry name" value="PRE-MRNA-SPLICING FACTOR SYF2"/>
    <property type="match status" value="1"/>
</dbReference>
<evidence type="ECO:0000256" key="10">
    <source>
        <dbReference type="SAM" id="MobiDB-lite"/>
    </source>
</evidence>
<dbReference type="InterPro" id="IPR013260">
    <property type="entry name" value="mRNA_splic_SYF2"/>
</dbReference>
<dbReference type="AlphaFoldDB" id="A0A316UHM5"/>
<dbReference type="Proteomes" id="UP000245884">
    <property type="component" value="Unassembled WGS sequence"/>
</dbReference>
<dbReference type="EMBL" id="KZ819679">
    <property type="protein sequence ID" value="PWN24796.1"/>
    <property type="molecule type" value="Genomic_DNA"/>
</dbReference>
<dbReference type="GO" id="GO:0000974">
    <property type="term" value="C:Prp19 complex"/>
    <property type="evidence" value="ECO:0007669"/>
    <property type="project" value="TreeGrafter"/>
</dbReference>
<keyword evidence="12" id="KW-1185">Reference proteome</keyword>
<comment type="function">
    <text evidence="1 9">Involved in pre-mRNA splicing.</text>
</comment>
<organism evidence="11 12">
    <name type="scientific">Jaminaea rosea</name>
    <dbReference type="NCBI Taxonomy" id="1569628"/>
    <lineage>
        <taxon>Eukaryota</taxon>
        <taxon>Fungi</taxon>
        <taxon>Dikarya</taxon>
        <taxon>Basidiomycota</taxon>
        <taxon>Ustilaginomycotina</taxon>
        <taxon>Exobasidiomycetes</taxon>
        <taxon>Microstromatales</taxon>
        <taxon>Microstromatales incertae sedis</taxon>
        <taxon>Jaminaea</taxon>
    </lineage>
</organism>
<keyword evidence="7 9" id="KW-0508">mRNA splicing</keyword>
<name>A0A316UHM5_9BASI</name>
<feature type="compositionally biased region" description="Basic and acidic residues" evidence="10">
    <location>
        <begin position="104"/>
        <end position="114"/>
    </location>
</feature>
<keyword evidence="8 9" id="KW-0539">Nucleus</keyword>
<evidence type="ECO:0000256" key="4">
    <source>
        <dbReference type="ARBA" id="ARBA00014745"/>
    </source>
</evidence>
<dbReference type="RefSeq" id="XP_025359408.1">
    <property type="nucleotide sequence ID" value="XM_025507131.1"/>
</dbReference>
<evidence type="ECO:0000256" key="7">
    <source>
        <dbReference type="ARBA" id="ARBA00023187"/>
    </source>
</evidence>
<keyword evidence="5 9" id="KW-0507">mRNA processing</keyword>
<dbReference type="Pfam" id="PF08231">
    <property type="entry name" value="SYF2"/>
    <property type="match status" value="1"/>
</dbReference>
<evidence type="ECO:0000313" key="12">
    <source>
        <dbReference type="Proteomes" id="UP000245884"/>
    </source>
</evidence>
<protein>
    <recommendedName>
        <fullName evidence="4 9">Pre-mRNA-splicing factor SYF2</fullName>
    </recommendedName>
</protein>
<dbReference type="PANTHER" id="PTHR13264">
    <property type="entry name" value="GCIP-INTERACTING PROTEIN P29"/>
    <property type="match status" value="1"/>
</dbReference>
<accession>A0A316UHM5</accession>
<evidence type="ECO:0000256" key="5">
    <source>
        <dbReference type="ARBA" id="ARBA00022664"/>
    </source>
</evidence>
<proteinExistence type="inferred from homology"/>
<keyword evidence="6 9" id="KW-0747">Spliceosome</keyword>
<dbReference type="OrthoDB" id="199717at2759"/>
<feature type="compositionally biased region" description="Basic and acidic residues" evidence="10">
    <location>
        <begin position="257"/>
        <end position="278"/>
    </location>
</feature>